<dbReference type="PIRSF" id="PIRSF002849">
    <property type="entry name" value="AAA_ATPase_chaperone_MoxR_prd"/>
    <property type="match status" value="1"/>
</dbReference>
<dbReference type="InterPro" id="IPR050764">
    <property type="entry name" value="CbbQ/NirQ/NorQ/GpvN"/>
</dbReference>
<name>A0A1I1HGU6_9ACTN</name>
<proteinExistence type="predicted"/>
<evidence type="ECO:0000313" key="3">
    <source>
        <dbReference type="Proteomes" id="UP000199022"/>
    </source>
</evidence>
<keyword evidence="3" id="KW-1185">Reference proteome</keyword>
<dbReference type="Pfam" id="PF07728">
    <property type="entry name" value="AAA_5"/>
    <property type="match status" value="1"/>
</dbReference>
<evidence type="ECO:0000259" key="1">
    <source>
        <dbReference type="Pfam" id="PF07728"/>
    </source>
</evidence>
<dbReference type="GO" id="GO:0005524">
    <property type="term" value="F:ATP binding"/>
    <property type="evidence" value="ECO:0007669"/>
    <property type="project" value="InterPro"/>
</dbReference>
<dbReference type="AlphaFoldDB" id="A0A1I1HGU6"/>
<dbReference type="EMBL" id="FOMD01000001">
    <property type="protein sequence ID" value="SFC23389.1"/>
    <property type="molecule type" value="Genomic_DNA"/>
</dbReference>
<feature type="domain" description="ATPase dynein-related AAA" evidence="1">
    <location>
        <begin position="45"/>
        <end position="183"/>
    </location>
</feature>
<dbReference type="PANTHER" id="PTHR42759:SF1">
    <property type="entry name" value="MAGNESIUM-CHELATASE SUBUNIT CHLD"/>
    <property type="match status" value="1"/>
</dbReference>
<dbReference type="PANTHER" id="PTHR42759">
    <property type="entry name" value="MOXR FAMILY PROTEIN"/>
    <property type="match status" value="1"/>
</dbReference>
<gene>
    <name evidence="2" type="ORF">SAMN05661030_0444</name>
</gene>
<dbReference type="InterPro" id="IPR011704">
    <property type="entry name" value="ATPase_dyneun-rel_AAA"/>
</dbReference>
<dbReference type="Gene3D" id="3.40.50.300">
    <property type="entry name" value="P-loop containing nucleotide triphosphate hydrolases"/>
    <property type="match status" value="1"/>
</dbReference>
<dbReference type="SUPFAM" id="SSF52540">
    <property type="entry name" value="P-loop containing nucleoside triphosphate hydrolases"/>
    <property type="match status" value="1"/>
</dbReference>
<dbReference type="CDD" id="cd00009">
    <property type="entry name" value="AAA"/>
    <property type="match status" value="1"/>
</dbReference>
<sequence>MDEINRTTSSAAADVRAVRERVATHLVGRERETDLLLAAVAAGRDVLIEGPPGTSKSTLLRAITGEWGIPLLFVEGNADLTPTRLVGHHNPARVLREDYTADNFVAGPLVEAMRTGGFLYVEEFNRAPEDTLNTLLTAMAERSVTVPTMGTVRAADTFRVVASMNPYDAVGTTRMPTSVSDRMCRLAVGYQDAEAERGIVGRRTGIEARRLVADAVALTRATRERDDVRQGSSVRGAIDVALVASQLAAMRGVAVPDTDELRGLPEDYTAVVWDAMLVALSGRVHLDEIAEQTPEGVLREIWEDHFLLQPAAAAPG</sequence>
<dbReference type="RefSeq" id="WP_229827505.1">
    <property type="nucleotide sequence ID" value="NZ_BNAC01000002.1"/>
</dbReference>
<reference evidence="3" key="1">
    <citation type="submission" date="2016-10" db="EMBL/GenBank/DDBJ databases">
        <authorList>
            <person name="Varghese N."/>
            <person name="Submissions S."/>
        </authorList>
    </citation>
    <scope>NUCLEOTIDE SEQUENCE [LARGE SCALE GENOMIC DNA]</scope>
    <source>
        <strain evidence="3">DSM 45962</strain>
    </source>
</reference>
<organism evidence="2 3">
    <name type="scientific">Klenkia taihuensis</name>
    <dbReference type="NCBI Taxonomy" id="1225127"/>
    <lineage>
        <taxon>Bacteria</taxon>
        <taxon>Bacillati</taxon>
        <taxon>Actinomycetota</taxon>
        <taxon>Actinomycetes</taxon>
        <taxon>Geodermatophilales</taxon>
        <taxon>Geodermatophilaceae</taxon>
        <taxon>Klenkia</taxon>
    </lineage>
</organism>
<dbReference type="InterPro" id="IPR027417">
    <property type="entry name" value="P-loop_NTPase"/>
</dbReference>
<protein>
    <submittedName>
        <fullName evidence="2">MoxR-like ATPase</fullName>
    </submittedName>
</protein>
<evidence type="ECO:0000313" key="2">
    <source>
        <dbReference type="EMBL" id="SFC23389.1"/>
    </source>
</evidence>
<accession>A0A1I1HGU6</accession>
<dbReference type="STRING" id="1225127.SAMN05661030_0444"/>
<dbReference type="GO" id="GO:0016887">
    <property type="term" value="F:ATP hydrolysis activity"/>
    <property type="evidence" value="ECO:0007669"/>
    <property type="project" value="InterPro"/>
</dbReference>
<dbReference type="Proteomes" id="UP000199022">
    <property type="component" value="Unassembled WGS sequence"/>
</dbReference>